<sequence>MLSVWKYRPYIALFIGIQAVVLFLYLRFYRLADLTATSQISKRWLRVNVRGKEVLCIPTENESIDSETFTMLCGENENSVINSHMMGSQFENLQLSDPSDLGAVLEGFPNEYLSINNKSVDEKMDFHCDVCALVSTSGHILGTGAGREIDNATCVVRMNASPVKGYEQDVGTRTTLRMVSFITLNSKGLIKRSILEDSSPEKIVLWPTLKKDVYSKVMESYRILSKNYTNIDFYYVSDKQVEYTDSLFERETGKKRIGSGSWLSTGWFTVTLLLYSCDEIRIYGMVESDHCDKEMIATLLSIKGDDSNTVLSIKGDDSNTVLSIKGYDSNTVLSIKGDDSNTVLSIKGYDSNTVLSIKGDDSNTVLSIKGDDSNTVLSIKGDDSNTVLSIKPKHANMSGPNSANMSGPNSANMSRPNSANMSGPNSANMSGPNSANMSGSNSANMNGPNSANMSGPNSANMSGPNSANMSGPNSANMSGPNSANMSGPNSANMSGPNSANMSGPNSANMSGPNSANMSGPNSANMSGPNSANMSGPNSANMSGPNSANMSGPNSANMSGPWKKHSQ</sequence>
<keyword evidence="5 16" id="KW-0812">Transmembrane</keyword>
<keyword evidence="3" id="KW-0328">Glycosyltransferase</keyword>
<evidence type="ECO:0000256" key="15">
    <source>
        <dbReference type="SAM" id="MobiDB-lite"/>
    </source>
</evidence>
<feature type="region of interest" description="Disordered" evidence="15">
    <location>
        <begin position="386"/>
        <end position="566"/>
    </location>
</feature>
<gene>
    <name evidence="18" type="primary">LOC102810005</name>
</gene>
<name>A0ABM0MXY7_SACKO</name>
<evidence type="ECO:0000256" key="11">
    <source>
        <dbReference type="ARBA" id="ARBA00023136"/>
    </source>
</evidence>
<accession>A0ABM0MXY7</accession>
<keyword evidence="12" id="KW-1015">Disulfide bond</keyword>
<evidence type="ECO:0000313" key="17">
    <source>
        <dbReference type="Proteomes" id="UP000694865"/>
    </source>
</evidence>
<keyword evidence="13" id="KW-0325">Glycoprotein</keyword>
<evidence type="ECO:0000256" key="3">
    <source>
        <dbReference type="ARBA" id="ARBA00022676"/>
    </source>
</evidence>
<feature type="compositionally biased region" description="Low complexity" evidence="15">
    <location>
        <begin position="422"/>
        <end position="454"/>
    </location>
</feature>
<evidence type="ECO:0000256" key="13">
    <source>
        <dbReference type="ARBA" id="ARBA00023180"/>
    </source>
</evidence>
<feature type="transmembrane region" description="Helical" evidence="16">
    <location>
        <begin position="7"/>
        <end position="26"/>
    </location>
</feature>
<proteinExistence type="inferred from homology"/>
<comment type="similarity">
    <text evidence="2">Belongs to the glycosyltransferase 29 family.</text>
</comment>
<feature type="compositionally biased region" description="Polar residues" evidence="15">
    <location>
        <begin position="455"/>
        <end position="557"/>
    </location>
</feature>
<keyword evidence="9" id="KW-0333">Golgi apparatus</keyword>
<evidence type="ECO:0000256" key="2">
    <source>
        <dbReference type="ARBA" id="ARBA00006003"/>
    </source>
</evidence>
<keyword evidence="10" id="KW-0443">Lipid metabolism</keyword>
<organism evidence="17 18">
    <name type="scientific">Saccoglossus kowalevskii</name>
    <name type="common">Acorn worm</name>
    <dbReference type="NCBI Taxonomy" id="10224"/>
    <lineage>
        <taxon>Eukaryota</taxon>
        <taxon>Metazoa</taxon>
        <taxon>Hemichordata</taxon>
        <taxon>Enteropneusta</taxon>
        <taxon>Harrimaniidae</taxon>
        <taxon>Saccoglossus</taxon>
    </lineage>
</organism>
<dbReference type="Pfam" id="PF00777">
    <property type="entry name" value="Glyco_transf_29"/>
    <property type="match status" value="1"/>
</dbReference>
<dbReference type="Gene3D" id="3.90.1480.20">
    <property type="entry name" value="Glycosyl transferase family 29"/>
    <property type="match status" value="1"/>
</dbReference>
<evidence type="ECO:0000256" key="10">
    <source>
        <dbReference type="ARBA" id="ARBA00023098"/>
    </source>
</evidence>
<dbReference type="GeneID" id="102810005"/>
<keyword evidence="6" id="KW-0735">Signal-anchor</keyword>
<evidence type="ECO:0000256" key="8">
    <source>
        <dbReference type="ARBA" id="ARBA00022989"/>
    </source>
</evidence>
<feature type="compositionally biased region" description="Polar residues" evidence="15">
    <location>
        <begin position="398"/>
        <end position="421"/>
    </location>
</feature>
<dbReference type="Proteomes" id="UP000694865">
    <property type="component" value="Unplaced"/>
</dbReference>
<evidence type="ECO:0000256" key="1">
    <source>
        <dbReference type="ARBA" id="ARBA00004323"/>
    </source>
</evidence>
<protein>
    <submittedName>
        <fullName evidence="18">Uncharacterized protein LOC102810005</fullName>
    </submittedName>
</protein>
<keyword evidence="4" id="KW-0808">Transferase</keyword>
<evidence type="ECO:0000256" key="4">
    <source>
        <dbReference type="ARBA" id="ARBA00022679"/>
    </source>
</evidence>
<keyword evidence="7" id="KW-0730">Sialic acid</keyword>
<evidence type="ECO:0000256" key="6">
    <source>
        <dbReference type="ARBA" id="ARBA00022968"/>
    </source>
</evidence>
<evidence type="ECO:0000256" key="14">
    <source>
        <dbReference type="ARBA" id="ARBA00043744"/>
    </source>
</evidence>
<dbReference type="PANTHER" id="PTHR45906">
    <property type="entry name" value="ALPHA-N-ACETYL-NEURAMINYL-2,3-BETA-GALACTOSYL-1, 3-N-ACETYL-GALACTOSAMINIDE ALPHA-2,6-SIALYLTRANSFERASE-LIKE"/>
    <property type="match status" value="1"/>
</dbReference>
<keyword evidence="8 16" id="KW-1133">Transmembrane helix</keyword>
<comment type="catalytic activity">
    <reaction evidence="14">
        <text>a ganglioside GM1b (d18:1(4E)) + CMP-N-acetyl-beta-neuraminate = a ganglioside GD1alpha (d18:1(4E)) + CMP + H(+)</text>
        <dbReference type="Rhea" id="RHEA:41968"/>
        <dbReference type="ChEBI" id="CHEBI:15378"/>
        <dbReference type="ChEBI" id="CHEBI:57812"/>
        <dbReference type="ChEBI" id="CHEBI:60377"/>
        <dbReference type="ChEBI" id="CHEBI:78568"/>
        <dbReference type="ChEBI" id="CHEBI:78569"/>
    </reaction>
    <physiologicalReaction direction="left-to-right" evidence="14">
        <dbReference type="Rhea" id="RHEA:41969"/>
    </physiologicalReaction>
</comment>
<keyword evidence="17" id="KW-1185">Reference proteome</keyword>
<evidence type="ECO:0000313" key="18">
    <source>
        <dbReference type="RefSeq" id="XP_006824878.1"/>
    </source>
</evidence>
<evidence type="ECO:0000256" key="9">
    <source>
        <dbReference type="ARBA" id="ARBA00023034"/>
    </source>
</evidence>
<evidence type="ECO:0000256" key="16">
    <source>
        <dbReference type="SAM" id="Phobius"/>
    </source>
</evidence>
<comment type="subcellular location">
    <subcellularLocation>
        <location evidence="1">Golgi apparatus membrane</location>
        <topology evidence="1">Single-pass type II membrane protein</topology>
    </subcellularLocation>
</comment>
<reference evidence="18" key="1">
    <citation type="submission" date="2025-08" db="UniProtKB">
        <authorList>
            <consortium name="RefSeq"/>
        </authorList>
    </citation>
    <scope>IDENTIFICATION</scope>
    <source>
        <tissue evidence="18">Testes</tissue>
    </source>
</reference>
<dbReference type="InterPro" id="IPR038578">
    <property type="entry name" value="GT29-like_sf"/>
</dbReference>
<evidence type="ECO:0000256" key="12">
    <source>
        <dbReference type="ARBA" id="ARBA00023157"/>
    </source>
</evidence>
<keyword evidence="11 16" id="KW-0472">Membrane</keyword>
<evidence type="ECO:0000256" key="7">
    <source>
        <dbReference type="ARBA" id="ARBA00022981"/>
    </source>
</evidence>
<dbReference type="RefSeq" id="XP_006824878.1">
    <property type="nucleotide sequence ID" value="XM_006824815.1"/>
</dbReference>
<dbReference type="InterPro" id="IPR001675">
    <property type="entry name" value="Glyco_trans_29"/>
</dbReference>
<evidence type="ECO:0000256" key="5">
    <source>
        <dbReference type="ARBA" id="ARBA00022692"/>
    </source>
</evidence>
<dbReference type="PANTHER" id="PTHR45906:SF1">
    <property type="entry name" value="ALPHA-N-ACETYL-NEURAMINYL-2,3-BETA-GALACTOSYL-1, 3-N-ACETYL-GALACTOSAMINIDE ALPHA-2,6-SIALYLTRANSFERASE-LIKE"/>
    <property type="match status" value="1"/>
</dbReference>